<reference evidence="1" key="1">
    <citation type="submission" date="2023-05" db="EMBL/GenBank/DDBJ databases">
        <authorList>
            <consortium name="ELIXIR-Norway"/>
        </authorList>
    </citation>
    <scope>NUCLEOTIDE SEQUENCE</scope>
</reference>
<evidence type="ECO:0000313" key="1">
    <source>
        <dbReference type="EMBL" id="CAN0536272.1"/>
    </source>
</evidence>
<proteinExistence type="predicted"/>
<protein>
    <submittedName>
        <fullName evidence="1">Uncharacterized protein</fullName>
    </submittedName>
</protein>
<gene>
    <name evidence="1" type="ORF">MRATA1EN22A_LOCUS24766</name>
</gene>
<organism evidence="1 2">
    <name type="scientific">Rangifer tarandus platyrhynchus</name>
    <name type="common">Svalbard reindeer</name>
    <dbReference type="NCBI Taxonomy" id="3082113"/>
    <lineage>
        <taxon>Eukaryota</taxon>
        <taxon>Metazoa</taxon>
        <taxon>Chordata</taxon>
        <taxon>Craniata</taxon>
        <taxon>Vertebrata</taxon>
        <taxon>Euteleostomi</taxon>
        <taxon>Mammalia</taxon>
        <taxon>Eutheria</taxon>
        <taxon>Laurasiatheria</taxon>
        <taxon>Artiodactyla</taxon>
        <taxon>Ruminantia</taxon>
        <taxon>Pecora</taxon>
        <taxon>Cervidae</taxon>
        <taxon>Odocoileinae</taxon>
        <taxon>Rangifer</taxon>
    </lineage>
</organism>
<evidence type="ECO:0000313" key="2">
    <source>
        <dbReference type="Proteomes" id="UP001162501"/>
    </source>
</evidence>
<name>A0AC59ZYS2_RANTA</name>
<dbReference type="Proteomes" id="UP001162501">
    <property type="component" value="Chromosome 6"/>
</dbReference>
<dbReference type="EMBL" id="OX596090">
    <property type="protein sequence ID" value="CAN0536272.1"/>
    <property type="molecule type" value="Genomic_DNA"/>
</dbReference>
<sequence length="446" mass="48435">MEEVPPPHKGTIRASSAVRKLDRKNRISSSRRRSHASSPFSRPPPRLRRPRAARLGAARPGLRRSRRWRGTARVRPPAPQVPRGPAPRPSPGRLSVARRTETQDRQPRKGRVGEPRPHRSGRARHDTLVRVSLATPGPPAQPCPAPGAREAGATAASLQDSLRQTRAGRPTAGRPRRTFQRPAAGRGPRVNEGAQPDQGSARLAPRLPQADPFLPTSPSPAERGTRRPSSPRRGSESREEGVPGIRGWARSPARWPRALLAGLRGRVDLRKGSGGAPGAESPRMDESLGPGRDLSCGLRAPRRRLAPGSRLLFVLRRHLRGAPGCGVALRRPGAGSALSGPRDVEGKEERRHRAPAEGAPAPRSGAPAPRPRLPRCAVRCALRRRSERQPASVASPRSTAIKRRSGELSDLPRDDQRAVTEQTHLRLLALSFARVRSCRNRLSLTG</sequence>
<accession>A0AC59ZYS2</accession>
<reference evidence="1" key="2">
    <citation type="submission" date="2025-03" db="EMBL/GenBank/DDBJ databases">
        <authorList>
            <consortium name="ELIXIR-Norway"/>
            <consortium name="Elixir Norway"/>
        </authorList>
    </citation>
    <scope>NUCLEOTIDE SEQUENCE</scope>
</reference>